<evidence type="ECO:0000259" key="2">
    <source>
        <dbReference type="Pfam" id="PF04773"/>
    </source>
</evidence>
<dbReference type="Pfam" id="PF04773">
    <property type="entry name" value="FecR"/>
    <property type="match status" value="1"/>
</dbReference>
<dbReference type="EMBL" id="QBMC01000066">
    <property type="protein sequence ID" value="PZO17577.1"/>
    <property type="molecule type" value="Genomic_DNA"/>
</dbReference>
<feature type="compositionally biased region" description="Polar residues" evidence="1">
    <location>
        <begin position="343"/>
        <end position="354"/>
    </location>
</feature>
<feature type="region of interest" description="Disordered" evidence="1">
    <location>
        <begin position="247"/>
        <end position="618"/>
    </location>
</feature>
<organism evidence="3 4">
    <name type="scientific">Leptolyngbya foveolarum</name>
    <dbReference type="NCBI Taxonomy" id="47253"/>
    <lineage>
        <taxon>Bacteria</taxon>
        <taxon>Bacillati</taxon>
        <taxon>Cyanobacteriota</taxon>
        <taxon>Cyanophyceae</taxon>
        <taxon>Leptolyngbyales</taxon>
        <taxon>Leptolyngbyaceae</taxon>
        <taxon>Leptolyngbya group</taxon>
        <taxon>Leptolyngbya</taxon>
    </lineage>
</organism>
<dbReference type="Proteomes" id="UP000249354">
    <property type="component" value="Unassembled WGS sequence"/>
</dbReference>
<feature type="compositionally biased region" description="Polar residues" evidence="1">
    <location>
        <begin position="377"/>
        <end position="411"/>
    </location>
</feature>
<feature type="compositionally biased region" description="Acidic residues" evidence="1">
    <location>
        <begin position="284"/>
        <end position="297"/>
    </location>
</feature>
<evidence type="ECO:0000313" key="3">
    <source>
        <dbReference type="EMBL" id="PZO17577.1"/>
    </source>
</evidence>
<feature type="domain" description="FecR protein" evidence="2">
    <location>
        <begin position="83"/>
        <end position="162"/>
    </location>
</feature>
<evidence type="ECO:0000256" key="1">
    <source>
        <dbReference type="SAM" id="MobiDB-lite"/>
    </source>
</evidence>
<protein>
    <recommendedName>
        <fullName evidence="2">FecR protein domain-containing protein</fullName>
    </recommendedName>
</protein>
<feature type="compositionally biased region" description="Low complexity" evidence="1">
    <location>
        <begin position="578"/>
        <end position="591"/>
    </location>
</feature>
<comment type="caution">
    <text evidence="3">The sequence shown here is derived from an EMBL/GenBank/DDBJ whole genome shotgun (WGS) entry which is preliminary data.</text>
</comment>
<accession>A0A2W4UDX0</accession>
<reference evidence="3 4" key="2">
    <citation type="submission" date="2018-06" db="EMBL/GenBank/DDBJ databases">
        <title>Metagenomic assembly of (sub)arctic Cyanobacteria and their associated microbiome from non-axenic cultures.</title>
        <authorList>
            <person name="Baurain D."/>
        </authorList>
    </citation>
    <scope>NUCLEOTIDE SEQUENCE [LARGE SCALE GENOMIC DNA]</scope>
    <source>
        <strain evidence="3">ULC129bin1</strain>
    </source>
</reference>
<sequence>MNGYYSKQPRFWRGLSLVIGLTGVLLWPSAVSAQETESKPTSRSEQPLSWARIDFILNRVNLVPRRANARRARISDVLGIGDALQTFDSSNAELRFNDGSEVRIGSQATFRFTPNTRNFQLTNGTVLLLIPPERGRTTIQTPNAVTGIQGSALFVRYIEETDTTIVGALTDNPDGPMILYTNNGAEQQALYANQVGVVQGDRIIELYEIDSRAFWETSGLAETFDYTEDVGPVVDELDGVRQEIREAIENQEPIDGSNVVENPENFSRPESAAPAEVAEPTDSSTEESGEPTSEGEAEGSGTAGNGSAVVEKPGLTIGGEETEETEGRVIQYEGSPAEEFHNQNKPATPGNDGTSALKPAPLTEAESEDEETAAATGNSDRPNATASPSGTNANQPGVNNPAANSPATNGSGRPEGDRPAIRPGSGGNDRPANNNPPATLGTPTAGGNLIDNPVLPALPNSGTPEIIVPPSIGAGKIPTPPLTPTARPNVPTGGVTPLPGSALQDAKPDKDTNNENEDETAGNGAESANPPVDSSDKPIIEETEATPDNSEAVEAVDPSTVSEDEPDEVAPIAEETVEGTVEGTVEETNTVPSSPDEAEAVDPSPVLEGGSNEAPPIIEETDAALNNPGEAEAVEIPETPEPVRDALVEPDEVTDSETVLPLSGLMEAEVFEDEVVETGVSEVLEDAPLVETIEDPIPVQLEETVPFAVEQVDEATLTNTLGGELR</sequence>
<dbReference type="InterPro" id="IPR006860">
    <property type="entry name" value="FecR"/>
</dbReference>
<name>A0A2W4UDX0_9CYAN</name>
<feature type="compositionally biased region" description="Low complexity" evidence="1">
    <location>
        <begin position="269"/>
        <end position="280"/>
    </location>
</feature>
<reference evidence="4" key="1">
    <citation type="submission" date="2018-04" db="EMBL/GenBank/DDBJ databases">
        <authorList>
            <person name="Cornet L."/>
        </authorList>
    </citation>
    <scope>NUCLEOTIDE SEQUENCE [LARGE SCALE GENOMIC DNA]</scope>
</reference>
<dbReference type="AlphaFoldDB" id="A0A2W4UDX0"/>
<evidence type="ECO:0000313" key="4">
    <source>
        <dbReference type="Proteomes" id="UP000249354"/>
    </source>
</evidence>
<gene>
    <name evidence="3" type="ORF">DCF25_10945</name>
</gene>
<proteinExistence type="predicted"/>